<keyword evidence="1" id="KW-1003">Cell membrane</keyword>
<dbReference type="EMBL" id="MVIH01000009">
    <property type="protein sequence ID" value="ORB50934.1"/>
    <property type="molecule type" value="Genomic_DNA"/>
</dbReference>
<sequence>MKRGLVVTVAGAAVLVAGLSGCSKNDNKSTSTTSATATTSAAATTTSAAGSPSATAGSSTAKVTIDGQPQDIKGSVVCATAGGNLNIAIGEATTGIAAVLAADASSVQSVGLGNVNGVTLGYTAGVPGGANATATKDGNTYKISGTATGVDMANPMQPVTKPFEIQVTCP</sequence>
<dbReference type="InterPro" id="IPR008691">
    <property type="entry name" value="LpqH"/>
</dbReference>
<feature type="region of interest" description="Disordered" evidence="6">
    <location>
        <begin position="24"/>
        <end position="62"/>
    </location>
</feature>
<evidence type="ECO:0000313" key="8">
    <source>
        <dbReference type="Proteomes" id="UP000192534"/>
    </source>
</evidence>
<proteinExistence type="predicted"/>
<evidence type="ECO:0008006" key="9">
    <source>
        <dbReference type="Google" id="ProtNLM"/>
    </source>
</evidence>
<evidence type="ECO:0000256" key="5">
    <source>
        <dbReference type="ARBA" id="ARBA00023288"/>
    </source>
</evidence>
<dbReference type="OrthoDB" id="4376250at2"/>
<comment type="caution">
    <text evidence="7">The sequence shown here is derived from an EMBL/GenBank/DDBJ whole genome shotgun (WGS) entry which is preliminary data.</text>
</comment>
<dbReference type="PROSITE" id="PS51257">
    <property type="entry name" value="PROKAR_LIPOPROTEIN"/>
    <property type="match status" value="1"/>
</dbReference>
<name>A0A1X0IRJ2_MYCRH</name>
<dbReference type="AlphaFoldDB" id="A0A1X0IRJ2"/>
<dbReference type="RefSeq" id="WP_083120936.1">
    <property type="nucleotide sequence ID" value="NZ_JACKUO010000014.1"/>
</dbReference>
<gene>
    <name evidence="7" type="ORF">BST42_19470</name>
</gene>
<keyword evidence="5" id="KW-0449">Lipoprotein</keyword>
<evidence type="ECO:0000256" key="6">
    <source>
        <dbReference type="SAM" id="MobiDB-lite"/>
    </source>
</evidence>
<evidence type="ECO:0000256" key="1">
    <source>
        <dbReference type="ARBA" id="ARBA00022475"/>
    </source>
</evidence>
<keyword evidence="3" id="KW-0472">Membrane</keyword>
<keyword evidence="8" id="KW-1185">Reference proteome</keyword>
<dbReference type="Proteomes" id="UP000192534">
    <property type="component" value="Unassembled WGS sequence"/>
</dbReference>
<evidence type="ECO:0000256" key="3">
    <source>
        <dbReference type="ARBA" id="ARBA00023136"/>
    </source>
</evidence>
<dbReference type="GO" id="GO:0016020">
    <property type="term" value="C:membrane"/>
    <property type="evidence" value="ECO:0007669"/>
    <property type="project" value="InterPro"/>
</dbReference>
<reference evidence="7 8" key="1">
    <citation type="submission" date="2016-12" db="EMBL/GenBank/DDBJ databases">
        <title>The new phylogeny of genus Mycobacterium.</title>
        <authorList>
            <person name="Tortoli E."/>
            <person name="Trovato A."/>
            <person name="Cirillo D.M."/>
        </authorList>
    </citation>
    <scope>NUCLEOTIDE SEQUENCE [LARGE SCALE GENOMIC DNA]</scope>
    <source>
        <strain evidence="7 8">DSM 44223</strain>
    </source>
</reference>
<keyword evidence="2" id="KW-0732">Signal</keyword>
<organism evidence="7 8">
    <name type="scientific">Mycolicibacterium rhodesiae</name>
    <name type="common">Mycobacterium rhodesiae</name>
    <dbReference type="NCBI Taxonomy" id="36814"/>
    <lineage>
        <taxon>Bacteria</taxon>
        <taxon>Bacillati</taxon>
        <taxon>Actinomycetota</taxon>
        <taxon>Actinomycetes</taxon>
        <taxon>Mycobacteriales</taxon>
        <taxon>Mycobacteriaceae</taxon>
        <taxon>Mycolicibacterium</taxon>
    </lineage>
</organism>
<keyword evidence="4" id="KW-0564">Palmitate</keyword>
<evidence type="ECO:0000256" key="2">
    <source>
        <dbReference type="ARBA" id="ARBA00022729"/>
    </source>
</evidence>
<evidence type="ECO:0000256" key="4">
    <source>
        <dbReference type="ARBA" id="ARBA00023139"/>
    </source>
</evidence>
<feature type="compositionally biased region" description="Low complexity" evidence="6">
    <location>
        <begin position="29"/>
        <end position="61"/>
    </location>
</feature>
<protein>
    <recommendedName>
        <fullName evidence="9">Lipoprotein LpqH</fullName>
    </recommendedName>
</protein>
<accession>A0A1X0IRJ2</accession>
<dbReference type="Pfam" id="PF05481">
    <property type="entry name" value="Myco_19_kDa"/>
    <property type="match status" value="1"/>
</dbReference>
<evidence type="ECO:0000313" key="7">
    <source>
        <dbReference type="EMBL" id="ORB50934.1"/>
    </source>
</evidence>